<evidence type="ECO:0000256" key="4">
    <source>
        <dbReference type="ARBA" id="ARBA00022475"/>
    </source>
</evidence>
<feature type="transmembrane region" description="Helical" evidence="10">
    <location>
        <begin position="47"/>
        <end position="64"/>
    </location>
</feature>
<dbReference type="InterPro" id="IPR047664">
    <property type="entry name" value="SWEET"/>
</dbReference>
<reference evidence="12" key="1">
    <citation type="submission" date="2025-08" db="UniProtKB">
        <authorList>
            <consortium name="RefSeq"/>
        </authorList>
    </citation>
    <scope>IDENTIFICATION</scope>
    <source>
        <tissue evidence="12">Leaf</tissue>
    </source>
</reference>
<feature type="transmembrane region" description="Helical" evidence="10">
    <location>
        <begin position="104"/>
        <end position="126"/>
    </location>
</feature>
<dbReference type="RefSeq" id="XP_030531435.1">
    <property type="nucleotide sequence ID" value="XM_030675575.2"/>
</dbReference>
<keyword evidence="8 10" id="KW-1133">Transmembrane helix</keyword>
<dbReference type="KEGG" id="rarg:115741586"/>
<dbReference type="FunFam" id="1.20.1280.290:FF:000001">
    <property type="entry name" value="Bidirectional sugar transporter SWEET"/>
    <property type="match status" value="1"/>
</dbReference>
<comment type="subcellular location">
    <subcellularLocation>
        <location evidence="1 10">Cell membrane</location>
        <topology evidence="1 10">Multi-pass membrane protein</topology>
    </subcellularLocation>
</comment>
<organism evidence="11 12">
    <name type="scientific">Rhodamnia argentea</name>
    <dbReference type="NCBI Taxonomy" id="178133"/>
    <lineage>
        <taxon>Eukaryota</taxon>
        <taxon>Viridiplantae</taxon>
        <taxon>Streptophyta</taxon>
        <taxon>Embryophyta</taxon>
        <taxon>Tracheophyta</taxon>
        <taxon>Spermatophyta</taxon>
        <taxon>Magnoliopsida</taxon>
        <taxon>eudicotyledons</taxon>
        <taxon>Gunneridae</taxon>
        <taxon>Pentapetalae</taxon>
        <taxon>rosids</taxon>
        <taxon>malvids</taxon>
        <taxon>Myrtales</taxon>
        <taxon>Myrtaceae</taxon>
        <taxon>Myrtoideae</taxon>
        <taxon>Myrteae</taxon>
        <taxon>Australasian group</taxon>
        <taxon>Rhodamnia</taxon>
    </lineage>
</organism>
<evidence type="ECO:0000256" key="10">
    <source>
        <dbReference type="RuleBase" id="RU910715"/>
    </source>
</evidence>
<comment type="similarity">
    <text evidence="2 10">Belongs to the SWEET sugar transporter family.</text>
</comment>
<dbReference type="PANTHER" id="PTHR10791">
    <property type="entry name" value="RAG1-ACTIVATING PROTEIN 1"/>
    <property type="match status" value="1"/>
</dbReference>
<proteinExistence type="inferred from homology"/>
<feature type="transmembrane region" description="Helical" evidence="10">
    <location>
        <begin position="191"/>
        <end position="212"/>
    </location>
</feature>
<keyword evidence="7" id="KW-0677">Repeat</keyword>
<dbReference type="GO" id="GO:0005886">
    <property type="term" value="C:plasma membrane"/>
    <property type="evidence" value="ECO:0007669"/>
    <property type="project" value="UniProtKB-SubCell"/>
</dbReference>
<evidence type="ECO:0000256" key="6">
    <source>
        <dbReference type="ARBA" id="ARBA00022692"/>
    </source>
</evidence>
<evidence type="ECO:0000313" key="11">
    <source>
        <dbReference type="Proteomes" id="UP000827889"/>
    </source>
</evidence>
<evidence type="ECO:0000256" key="2">
    <source>
        <dbReference type="ARBA" id="ARBA00007809"/>
    </source>
</evidence>
<gene>
    <name evidence="12" type="primary">LOC115741586</name>
</gene>
<evidence type="ECO:0000256" key="5">
    <source>
        <dbReference type="ARBA" id="ARBA00022597"/>
    </source>
</evidence>
<protein>
    <recommendedName>
        <fullName evidence="10">Bidirectional sugar transporter SWEET</fullName>
    </recommendedName>
</protein>
<dbReference type="FunFam" id="1.20.1280.290:FF:000003">
    <property type="entry name" value="Bidirectional sugar transporter SWEET"/>
    <property type="match status" value="1"/>
</dbReference>
<dbReference type="GO" id="GO:0051119">
    <property type="term" value="F:sugar transmembrane transporter activity"/>
    <property type="evidence" value="ECO:0007669"/>
    <property type="project" value="InterPro"/>
</dbReference>
<evidence type="ECO:0000256" key="1">
    <source>
        <dbReference type="ARBA" id="ARBA00004651"/>
    </source>
</evidence>
<dbReference type="GeneID" id="115741586"/>
<feature type="transmembrane region" description="Helical" evidence="10">
    <location>
        <begin position="163"/>
        <end position="185"/>
    </location>
</feature>
<feature type="transmembrane region" description="Helical" evidence="10">
    <location>
        <begin position="132"/>
        <end position="151"/>
    </location>
</feature>
<keyword evidence="5 10" id="KW-0762">Sugar transport</keyword>
<keyword evidence="4" id="KW-1003">Cell membrane</keyword>
<keyword evidence="3 10" id="KW-0813">Transport</keyword>
<dbReference type="GO" id="GO:0008515">
    <property type="term" value="F:sucrose transmembrane transporter activity"/>
    <property type="evidence" value="ECO:0007669"/>
    <property type="project" value="UniProtKB-ARBA"/>
</dbReference>
<feature type="transmembrane region" description="Helical" evidence="10">
    <location>
        <begin position="6"/>
        <end position="27"/>
    </location>
</feature>
<dbReference type="InterPro" id="IPR004316">
    <property type="entry name" value="SWEET_rpt"/>
</dbReference>
<evidence type="ECO:0000256" key="7">
    <source>
        <dbReference type="ARBA" id="ARBA00022737"/>
    </source>
</evidence>
<keyword evidence="9 10" id="KW-0472">Membrane</keyword>
<dbReference type="OrthoDB" id="409725at2759"/>
<evidence type="ECO:0000256" key="9">
    <source>
        <dbReference type="ARBA" id="ARBA00023136"/>
    </source>
</evidence>
<evidence type="ECO:0000256" key="8">
    <source>
        <dbReference type="ARBA" id="ARBA00022989"/>
    </source>
</evidence>
<sequence>MAMQHVATVAFAFGLLGNIVSFITFLAPLPTFCGICKRKSTEGFQSIPYVVSLLSAMLLLYYGLLKKDTLLITINGIGCVIETVYVAAYLIYASKNARMTTLKLFLSMNVLGYGAVLSTTFFLSKGANRSRILGWICMTFSLGVFAAPLCILRKVVKTKSVEFMPITLSSFLTLSAIVWFFYGFLRKDYFIAVPNVLGFALGVVQMVLYAIYRKNAQKVVVEPDLQPQETREEIIHVEKLSAAVCQELKPVLAAQLKDVLKDGVGEDDQIVEMASKAI</sequence>
<evidence type="ECO:0000256" key="3">
    <source>
        <dbReference type="ARBA" id="ARBA00022448"/>
    </source>
</evidence>
<accession>A0A8B8P9C9</accession>
<dbReference type="Gene3D" id="1.20.1280.290">
    <property type="match status" value="2"/>
</dbReference>
<keyword evidence="6 10" id="KW-0812">Transmembrane</keyword>
<dbReference type="PANTHER" id="PTHR10791:SF165">
    <property type="entry name" value="BIDIRECTIONAL SUGAR TRANSPORTER SWEET10"/>
    <property type="match status" value="1"/>
</dbReference>
<keyword evidence="11" id="KW-1185">Reference proteome</keyword>
<name>A0A8B8P9C9_9MYRT</name>
<feature type="transmembrane region" description="Helical" evidence="10">
    <location>
        <begin position="70"/>
        <end position="92"/>
    </location>
</feature>
<dbReference type="Pfam" id="PF03083">
    <property type="entry name" value="MtN3_slv"/>
    <property type="match status" value="2"/>
</dbReference>
<evidence type="ECO:0000313" key="12">
    <source>
        <dbReference type="RefSeq" id="XP_030531435.1"/>
    </source>
</evidence>
<dbReference type="Proteomes" id="UP000827889">
    <property type="component" value="Chromosome 6"/>
</dbReference>
<comment type="function">
    <text evidence="10">Mediates both low-affinity uptake and efflux of sugar across the membrane.</text>
</comment>
<dbReference type="AlphaFoldDB" id="A0A8B8P9C9"/>